<proteinExistence type="inferred from homology"/>
<evidence type="ECO:0000313" key="2">
    <source>
        <dbReference type="EMBL" id="SDY52731.1"/>
    </source>
</evidence>
<dbReference type="AlphaFoldDB" id="A0A1H3KKN5"/>
<dbReference type="STRING" id="381665.SAMN05216554_0601"/>
<evidence type="ECO:0000256" key="1">
    <source>
        <dbReference type="ARBA" id="ARBA00005721"/>
    </source>
</evidence>
<evidence type="ECO:0000313" key="3">
    <source>
        <dbReference type="Proteomes" id="UP000198891"/>
    </source>
</evidence>
<name>A0A1H3KKN5_9MICO</name>
<dbReference type="InterPro" id="IPR005531">
    <property type="entry name" value="Asp23"/>
</dbReference>
<dbReference type="Proteomes" id="UP000198891">
    <property type="component" value="Unassembled WGS sequence"/>
</dbReference>
<keyword evidence="3" id="KW-1185">Reference proteome</keyword>
<organism evidence="2 3">
    <name type="scientific">Herbiconiux ginsengi</name>
    <dbReference type="NCBI Taxonomy" id="381665"/>
    <lineage>
        <taxon>Bacteria</taxon>
        <taxon>Bacillati</taxon>
        <taxon>Actinomycetota</taxon>
        <taxon>Actinomycetes</taxon>
        <taxon>Micrococcales</taxon>
        <taxon>Microbacteriaceae</taxon>
        <taxon>Herbiconiux</taxon>
    </lineage>
</organism>
<sequence length="80" mass="8084">MANTAAAPLVVSSTETTHGKTVITENVVSTIAGIAARDVKGVHALGGGAARMLGAIIVVDDVYILSIDDGSDHEGQARVK</sequence>
<comment type="similarity">
    <text evidence="1">Belongs to the asp23 family.</text>
</comment>
<accession>A0A1H3KKN5</accession>
<dbReference type="EMBL" id="FNPZ01000001">
    <property type="protein sequence ID" value="SDY52731.1"/>
    <property type="molecule type" value="Genomic_DNA"/>
</dbReference>
<gene>
    <name evidence="2" type="ORF">SAMN05216554_0601</name>
</gene>
<reference evidence="2 3" key="1">
    <citation type="submission" date="2016-10" db="EMBL/GenBank/DDBJ databases">
        <authorList>
            <person name="de Groot N.N."/>
        </authorList>
    </citation>
    <scope>NUCLEOTIDE SEQUENCE [LARGE SCALE GENOMIC DNA]</scope>
    <source>
        <strain evidence="2 3">CGMCC 4.3491</strain>
    </source>
</reference>
<dbReference type="Pfam" id="PF03780">
    <property type="entry name" value="Asp23"/>
    <property type="match status" value="1"/>
</dbReference>
<protein>
    <submittedName>
        <fullName evidence="2">Asp23 family, cell envelope-related function</fullName>
    </submittedName>
</protein>
<dbReference type="RefSeq" id="WP_322788324.1">
    <property type="nucleotide sequence ID" value="NZ_FNPZ01000001.1"/>
</dbReference>